<evidence type="ECO:0000256" key="4">
    <source>
        <dbReference type="ARBA" id="ARBA00023110"/>
    </source>
</evidence>
<comment type="catalytic activity">
    <reaction evidence="1">
        <text>[protein]-peptidylproline (omega=180) = [protein]-peptidylproline (omega=0)</text>
        <dbReference type="Rhea" id="RHEA:16237"/>
        <dbReference type="Rhea" id="RHEA-COMP:10747"/>
        <dbReference type="Rhea" id="RHEA-COMP:10748"/>
        <dbReference type="ChEBI" id="CHEBI:83833"/>
        <dbReference type="ChEBI" id="CHEBI:83834"/>
        <dbReference type="EC" id="5.2.1.8"/>
    </reaction>
</comment>
<keyword evidence="3" id="KW-0732">Signal</keyword>
<dbReference type="InterPro" id="IPR000297">
    <property type="entry name" value="PPIase_PpiC"/>
</dbReference>
<dbReference type="SUPFAM" id="SSF54534">
    <property type="entry name" value="FKBP-like"/>
    <property type="match status" value="1"/>
</dbReference>
<dbReference type="InterPro" id="IPR046357">
    <property type="entry name" value="PPIase_dom_sf"/>
</dbReference>
<comment type="caution">
    <text evidence="8">The sequence shown here is derived from an EMBL/GenBank/DDBJ whole genome shotgun (WGS) entry which is preliminary data.</text>
</comment>
<dbReference type="PANTHER" id="PTHR47245:SF1">
    <property type="entry name" value="FOLDASE PROTEIN PRSA"/>
    <property type="match status" value="1"/>
</dbReference>
<evidence type="ECO:0000256" key="1">
    <source>
        <dbReference type="ARBA" id="ARBA00000971"/>
    </source>
</evidence>
<feature type="domain" description="PpiC" evidence="7">
    <location>
        <begin position="114"/>
        <end position="206"/>
    </location>
</feature>
<evidence type="ECO:0000256" key="6">
    <source>
        <dbReference type="PROSITE-ProRule" id="PRU00278"/>
    </source>
</evidence>
<evidence type="ECO:0000256" key="5">
    <source>
        <dbReference type="ARBA" id="ARBA00023235"/>
    </source>
</evidence>
<dbReference type="PANTHER" id="PTHR47245">
    <property type="entry name" value="PEPTIDYLPROLYL ISOMERASE"/>
    <property type="match status" value="1"/>
</dbReference>
<dbReference type="Gene3D" id="3.10.50.40">
    <property type="match status" value="1"/>
</dbReference>
<dbReference type="Pfam" id="PF00639">
    <property type="entry name" value="Rotamase"/>
    <property type="match status" value="1"/>
</dbReference>
<evidence type="ECO:0000256" key="3">
    <source>
        <dbReference type="ARBA" id="ARBA00022729"/>
    </source>
</evidence>
<dbReference type="RefSeq" id="WP_322878154.1">
    <property type="nucleotide sequence ID" value="NZ_JAVMIP010000007.1"/>
</dbReference>
<dbReference type="Proteomes" id="UP001268256">
    <property type="component" value="Unassembled WGS sequence"/>
</dbReference>
<dbReference type="InterPro" id="IPR050245">
    <property type="entry name" value="PrsA_foldase"/>
</dbReference>
<dbReference type="PROSITE" id="PS50198">
    <property type="entry name" value="PPIC_PPIASE_2"/>
    <property type="match status" value="1"/>
</dbReference>
<accession>A0AAE4JW12</accession>
<evidence type="ECO:0000313" key="9">
    <source>
        <dbReference type="Proteomes" id="UP001268256"/>
    </source>
</evidence>
<dbReference type="EC" id="5.2.1.8" evidence="2"/>
<keyword evidence="9" id="KW-1185">Reference proteome</keyword>
<dbReference type="AlphaFoldDB" id="A0AAE4JW12"/>
<organism evidence="8 9">
    <name type="scientific">Pseudocalidococcus azoricus BACA0444</name>
    <dbReference type="NCBI Taxonomy" id="2918990"/>
    <lineage>
        <taxon>Bacteria</taxon>
        <taxon>Bacillati</taxon>
        <taxon>Cyanobacteriota</taxon>
        <taxon>Cyanophyceae</taxon>
        <taxon>Acaryochloridales</taxon>
        <taxon>Thermosynechococcaceae</taxon>
        <taxon>Pseudocalidococcus</taxon>
        <taxon>Pseudocalidococcus azoricus</taxon>
    </lineage>
</organism>
<gene>
    <name evidence="8" type="ORF">RIF25_08715</name>
</gene>
<dbReference type="EMBL" id="JAVMIP010000007">
    <property type="protein sequence ID" value="MDS3860895.1"/>
    <property type="molecule type" value="Genomic_DNA"/>
</dbReference>
<evidence type="ECO:0000259" key="7">
    <source>
        <dbReference type="PROSITE" id="PS50198"/>
    </source>
</evidence>
<dbReference type="GO" id="GO:0003755">
    <property type="term" value="F:peptidyl-prolyl cis-trans isomerase activity"/>
    <property type="evidence" value="ECO:0007669"/>
    <property type="project" value="UniProtKB-KW"/>
</dbReference>
<proteinExistence type="predicted"/>
<sequence>MSQTIQIGVTSISGDELIHYLTQYQLLPQFLEEFTIDQALQDITLTPEEAQQSLNHFRQSQQITTPAAEEQYCQLYRISPEQFQQRAYQLGKIEKYKQATWGQGIDQEFMRTKQQYDRFVYSLLRTNNPELAQELYFRIKEGETNFADVARQYSQGAEQESGGLVGPVEARTLHPQLVQMLATSPLGKVLPPTRLGDWIVIVRPEKVMPAQLDEGMRQRLLQQCWQRWLQAQTQALTVNISAPVTP</sequence>
<evidence type="ECO:0000256" key="2">
    <source>
        <dbReference type="ARBA" id="ARBA00013194"/>
    </source>
</evidence>
<keyword evidence="4 6" id="KW-0697">Rotamase</keyword>
<evidence type="ECO:0000313" key="8">
    <source>
        <dbReference type="EMBL" id="MDS3860895.1"/>
    </source>
</evidence>
<name>A0AAE4JW12_9CYAN</name>
<protein>
    <recommendedName>
        <fullName evidence="2">peptidylprolyl isomerase</fullName>
        <ecNumber evidence="2">5.2.1.8</ecNumber>
    </recommendedName>
</protein>
<reference evidence="9" key="1">
    <citation type="submission" date="2023-07" db="EMBL/GenBank/DDBJ databases">
        <authorList>
            <person name="Luz R."/>
            <person name="Cordeiro R."/>
            <person name="Fonseca A."/>
            <person name="Goncalves V."/>
        </authorList>
    </citation>
    <scope>NUCLEOTIDE SEQUENCE [LARGE SCALE GENOMIC DNA]</scope>
    <source>
        <strain evidence="9">BACA0444</strain>
    </source>
</reference>
<keyword evidence="5 6" id="KW-0413">Isomerase</keyword>